<dbReference type="Proteomes" id="UP000002770">
    <property type="component" value="Unassembled WGS sequence"/>
</dbReference>
<dbReference type="HOGENOM" id="CLU_3345266_0_0_6"/>
<dbReference type="STRING" id="658187.LDG_8433"/>
<proteinExistence type="predicted"/>
<dbReference type="EMBL" id="JH413847">
    <property type="protein sequence ID" value="EHL29471.1"/>
    <property type="molecule type" value="Genomic_DNA"/>
</dbReference>
<organism evidence="1 2">
    <name type="scientific">Legionella drancourtii LLAP12</name>
    <dbReference type="NCBI Taxonomy" id="658187"/>
    <lineage>
        <taxon>Bacteria</taxon>
        <taxon>Pseudomonadati</taxon>
        <taxon>Pseudomonadota</taxon>
        <taxon>Gammaproteobacteria</taxon>
        <taxon>Legionellales</taxon>
        <taxon>Legionellaceae</taxon>
        <taxon>Legionella</taxon>
    </lineage>
</organism>
<keyword evidence="2" id="KW-1185">Reference proteome</keyword>
<name>G9ET04_9GAMM</name>
<evidence type="ECO:0000313" key="2">
    <source>
        <dbReference type="Proteomes" id="UP000002770"/>
    </source>
</evidence>
<protein>
    <submittedName>
        <fullName evidence="1">Uncharacterized protein</fullName>
    </submittedName>
</protein>
<reference evidence="1 2" key="1">
    <citation type="journal article" date="2011" name="BMC Genomics">
        <title>Insight into cross-talk between intra-amoebal pathogens.</title>
        <authorList>
            <person name="Gimenez G."/>
            <person name="Bertelli C."/>
            <person name="Moliner C."/>
            <person name="Robert C."/>
            <person name="Raoult D."/>
            <person name="Fournier P.E."/>
            <person name="Greub G."/>
        </authorList>
    </citation>
    <scope>NUCLEOTIDE SEQUENCE [LARGE SCALE GENOMIC DNA]</scope>
    <source>
        <strain evidence="1 2">LLAP12</strain>
    </source>
</reference>
<dbReference type="InParanoid" id="G9ET04"/>
<gene>
    <name evidence="1" type="ORF">LDG_8433</name>
</gene>
<evidence type="ECO:0000313" key="1">
    <source>
        <dbReference type="EMBL" id="EHL29471.1"/>
    </source>
</evidence>
<accession>G9ET04</accession>
<dbReference type="AlphaFoldDB" id="G9ET04"/>
<sequence length="37" mass="4387">MKHDKWNWHDFGFEGLLKSPIFKLGALMRSNVKHGNF</sequence>